<evidence type="ECO:0000313" key="6">
    <source>
        <dbReference type="EMBL" id="BAS90233.1"/>
    </source>
</evidence>
<name>A0A0N7KJF0_ORYSJ</name>
<dbReference type="PANTHER" id="PTHR31775">
    <property type="entry name" value="OS02G0117200 PROTEIN"/>
    <property type="match status" value="1"/>
</dbReference>
<reference evidence="6 7" key="2">
    <citation type="journal article" date="2013" name="Plant Cell Physiol.">
        <title>Rice Annotation Project Database (RAP-DB): an integrative and interactive database for rice genomics.</title>
        <authorList>
            <person name="Sakai H."/>
            <person name="Lee S.S."/>
            <person name="Tanaka T."/>
            <person name="Numa H."/>
            <person name="Kim J."/>
            <person name="Kawahara Y."/>
            <person name="Wakimoto H."/>
            <person name="Yang C.C."/>
            <person name="Iwamoto M."/>
            <person name="Abe T."/>
            <person name="Yamada Y."/>
            <person name="Muto A."/>
            <person name="Inokuchi H."/>
            <person name="Ikemura T."/>
            <person name="Matsumoto T."/>
            <person name="Sasaki T."/>
            <person name="Itoh T."/>
        </authorList>
    </citation>
    <scope>NUCLEOTIDE SEQUENCE [LARGE SCALE GENOMIC DNA]</scope>
    <source>
        <strain evidence="7">cv. Nipponbare</strain>
    </source>
</reference>
<protein>
    <submittedName>
        <fullName evidence="6">Os04g0533300 protein</fullName>
    </submittedName>
</protein>
<keyword evidence="2" id="KW-0175">Coiled coil</keyword>
<dbReference type="Pfam" id="PF03763">
    <property type="entry name" value="Remorin_C"/>
    <property type="match status" value="1"/>
</dbReference>
<evidence type="ECO:0000256" key="2">
    <source>
        <dbReference type="SAM" id="Coils"/>
    </source>
</evidence>
<evidence type="ECO:0007829" key="9">
    <source>
        <dbReference type="ProteomicsDB" id="A0A0N7KJF0"/>
    </source>
</evidence>
<dbReference type="InterPro" id="IPR005518">
    <property type="entry name" value="Remorin_N"/>
</dbReference>
<proteinExistence type="evidence at protein level"/>
<evidence type="ECO:0000313" key="7">
    <source>
        <dbReference type="Proteomes" id="UP000059680"/>
    </source>
</evidence>
<evidence type="ECO:0000259" key="5">
    <source>
        <dbReference type="Pfam" id="PF03766"/>
    </source>
</evidence>
<evidence type="ECO:0000256" key="1">
    <source>
        <dbReference type="ARBA" id="ARBA00005711"/>
    </source>
</evidence>
<reference evidence="7" key="1">
    <citation type="journal article" date="2005" name="Nature">
        <title>The map-based sequence of the rice genome.</title>
        <authorList>
            <consortium name="International rice genome sequencing project (IRGSP)"/>
            <person name="Matsumoto T."/>
            <person name="Wu J."/>
            <person name="Kanamori H."/>
            <person name="Katayose Y."/>
            <person name="Fujisawa M."/>
            <person name="Namiki N."/>
            <person name="Mizuno H."/>
            <person name="Yamamoto K."/>
            <person name="Antonio B.A."/>
            <person name="Baba T."/>
            <person name="Sakata K."/>
            <person name="Nagamura Y."/>
            <person name="Aoki H."/>
            <person name="Arikawa K."/>
            <person name="Arita K."/>
            <person name="Bito T."/>
            <person name="Chiden Y."/>
            <person name="Fujitsuka N."/>
            <person name="Fukunaka R."/>
            <person name="Hamada M."/>
            <person name="Harada C."/>
            <person name="Hayashi A."/>
            <person name="Hijishita S."/>
            <person name="Honda M."/>
            <person name="Hosokawa S."/>
            <person name="Ichikawa Y."/>
            <person name="Idonuma A."/>
            <person name="Iijima M."/>
            <person name="Ikeda M."/>
            <person name="Ikeno M."/>
            <person name="Ito K."/>
            <person name="Ito S."/>
            <person name="Ito T."/>
            <person name="Ito Y."/>
            <person name="Ito Y."/>
            <person name="Iwabuchi A."/>
            <person name="Kamiya K."/>
            <person name="Karasawa W."/>
            <person name="Kurita K."/>
            <person name="Katagiri S."/>
            <person name="Kikuta A."/>
            <person name="Kobayashi H."/>
            <person name="Kobayashi N."/>
            <person name="Machita K."/>
            <person name="Maehara T."/>
            <person name="Masukawa M."/>
            <person name="Mizubayashi T."/>
            <person name="Mukai Y."/>
            <person name="Nagasaki H."/>
            <person name="Nagata Y."/>
            <person name="Naito S."/>
            <person name="Nakashima M."/>
            <person name="Nakama Y."/>
            <person name="Nakamichi Y."/>
            <person name="Nakamura M."/>
            <person name="Meguro A."/>
            <person name="Negishi M."/>
            <person name="Ohta I."/>
            <person name="Ohta T."/>
            <person name="Okamoto M."/>
            <person name="Ono N."/>
            <person name="Saji S."/>
            <person name="Sakaguchi M."/>
            <person name="Sakai K."/>
            <person name="Shibata M."/>
            <person name="Shimokawa T."/>
            <person name="Song J."/>
            <person name="Takazaki Y."/>
            <person name="Terasawa K."/>
            <person name="Tsugane M."/>
            <person name="Tsuji K."/>
            <person name="Ueda S."/>
            <person name="Waki K."/>
            <person name="Yamagata H."/>
            <person name="Yamamoto M."/>
            <person name="Yamamoto S."/>
            <person name="Yamane H."/>
            <person name="Yoshiki S."/>
            <person name="Yoshihara R."/>
            <person name="Yukawa K."/>
            <person name="Zhong H."/>
            <person name="Yano M."/>
            <person name="Yuan Q."/>
            <person name="Ouyang S."/>
            <person name="Liu J."/>
            <person name="Jones K.M."/>
            <person name="Gansberger K."/>
            <person name="Moffat K."/>
            <person name="Hill J."/>
            <person name="Bera J."/>
            <person name="Fadrosh D."/>
            <person name="Jin S."/>
            <person name="Johri S."/>
            <person name="Kim M."/>
            <person name="Overton L."/>
            <person name="Reardon M."/>
            <person name="Tsitrin T."/>
            <person name="Vuong H."/>
            <person name="Weaver B."/>
            <person name="Ciecko A."/>
            <person name="Tallon L."/>
            <person name="Jackson J."/>
            <person name="Pai G."/>
            <person name="Aken S.V."/>
            <person name="Utterback T."/>
            <person name="Reidmuller S."/>
            <person name="Feldblyum T."/>
            <person name="Hsiao J."/>
            <person name="Zismann V."/>
            <person name="Iobst S."/>
            <person name="de Vazeille A.R."/>
            <person name="Buell C.R."/>
            <person name="Ying K."/>
            <person name="Li Y."/>
            <person name="Lu T."/>
            <person name="Huang Y."/>
            <person name="Zhao Q."/>
            <person name="Feng Q."/>
            <person name="Zhang L."/>
            <person name="Zhu J."/>
            <person name="Weng Q."/>
            <person name="Mu J."/>
            <person name="Lu Y."/>
            <person name="Fan D."/>
            <person name="Liu Y."/>
            <person name="Guan J."/>
            <person name="Zhang Y."/>
            <person name="Yu S."/>
            <person name="Liu X."/>
            <person name="Zhang Y."/>
            <person name="Hong G."/>
            <person name="Han B."/>
            <person name="Choisne N."/>
            <person name="Demange N."/>
            <person name="Orjeda G."/>
            <person name="Samain S."/>
            <person name="Cattolico L."/>
            <person name="Pelletier E."/>
            <person name="Couloux A."/>
            <person name="Segurens B."/>
            <person name="Wincker P."/>
            <person name="D'Hont A."/>
            <person name="Scarpelli C."/>
            <person name="Weissenbach J."/>
            <person name="Salanoubat M."/>
            <person name="Quetier F."/>
            <person name="Yu Y."/>
            <person name="Kim H.R."/>
            <person name="Rambo T."/>
            <person name="Currie J."/>
            <person name="Collura K."/>
            <person name="Luo M."/>
            <person name="Yang T."/>
            <person name="Ammiraju J.S.S."/>
            <person name="Engler F."/>
            <person name="Soderlund C."/>
            <person name="Wing R.A."/>
            <person name="Palmer L.E."/>
            <person name="de la Bastide M."/>
            <person name="Spiegel L."/>
            <person name="Nascimento L."/>
            <person name="Zutavern T."/>
            <person name="O'Shaughnessy A."/>
            <person name="Dike S."/>
            <person name="Dedhia N."/>
            <person name="Preston R."/>
            <person name="Balija V."/>
            <person name="McCombie W.R."/>
            <person name="Chow T."/>
            <person name="Chen H."/>
            <person name="Chung M."/>
            <person name="Chen C."/>
            <person name="Shaw J."/>
            <person name="Wu H."/>
            <person name="Hsiao K."/>
            <person name="Chao Y."/>
            <person name="Chu M."/>
            <person name="Cheng C."/>
            <person name="Hour A."/>
            <person name="Lee P."/>
            <person name="Lin S."/>
            <person name="Lin Y."/>
            <person name="Liou J."/>
            <person name="Liu S."/>
            <person name="Hsing Y."/>
            <person name="Raghuvanshi S."/>
            <person name="Mohanty A."/>
            <person name="Bharti A.K."/>
            <person name="Gaur A."/>
            <person name="Gupta V."/>
            <person name="Kumar D."/>
            <person name="Ravi V."/>
            <person name="Vij S."/>
            <person name="Kapur A."/>
            <person name="Khurana P."/>
            <person name="Khurana P."/>
            <person name="Khurana J.P."/>
            <person name="Tyagi A.K."/>
            <person name="Gaikwad K."/>
            <person name="Singh A."/>
            <person name="Dalal V."/>
            <person name="Srivastava S."/>
            <person name="Dixit A."/>
            <person name="Pal A.K."/>
            <person name="Ghazi I.A."/>
            <person name="Yadav M."/>
            <person name="Pandit A."/>
            <person name="Bhargava A."/>
            <person name="Sureshbabu K."/>
            <person name="Batra K."/>
            <person name="Sharma T.R."/>
            <person name="Mohapatra T."/>
            <person name="Singh N.K."/>
            <person name="Messing J."/>
            <person name="Nelson A.B."/>
            <person name="Fuks G."/>
            <person name="Kavchok S."/>
            <person name="Keizer G."/>
            <person name="Linton E."/>
            <person name="Llaca V."/>
            <person name="Song R."/>
            <person name="Tanyolac B."/>
            <person name="Young S."/>
            <person name="Ho-Il K."/>
            <person name="Hahn J.H."/>
            <person name="Sangsakoo G."/>
            <person name="Vanavichit A."/>
            <person name="de Mattos Luiz.A.T."/>
            <person name="Zimmer P.D."/>
            <person name="Malone G."/>
            <person name="Dellagostin O."/>
            <person name="de Oliveira A.C."/>
            <person name="Bevan M."/>
            <person name="Bancroft I."/>
            <person name="Minx P."/>
            <person name="Cordum H."/>
            <person name="Wilson R."/>
            <person name="Cheng Z."/>
            <person name="Jin W."/>
            <person name="Jiang J."/>
            <person name="Leong S.A."/>
            <person name="Iwama H."/>
            <person name="Gojobori T."/>
            <person name="Itoh T."/>
            <person name="Niimura Y."/>
            <person name="Fujii Y."/>
            <person name="Habara T."/>
            <person name="Sakai H."/>
            <person name="Sato Y."/>
            <person name="Wilson G."/>
            <person name="Kumar K."/>
            <person name="McCouch S."/>
            <person name="Juretic N."/>
            <person name="Hoen D."/>
            <person name="Wright S."/>
            <person name="Bruskiewich R."/>
            <person name="Bureau T."/>
            <person name="Miyao A."/>
            <person name="Hirochika H."/>
            <person name="Nishikawa T."/>
            <person name="Kadowaki K."/>
            <person name="Sugiura M."/>
            <person name="Burr B."/>
            <person name="Sasaki T."/>
        </authorList>
    </citation>
    <scope>NUCLEOTIDE SEQUENCE [LARGE SCALE GENOMIC DNA]</scope>
    <source>
        <strain evidence="7">cv. Nipponbare</strain>
    </source>
</reference>
<sequence>IIPPRKSLSTAKPNRVRSRSRPGEGTLERSVRPPARRRRAPWLRRRPRRWRWRSPRRHPPLPLAIVEKVADEPPAEKPAQGGSNDRDVALARVETEKRNSLIKAWEENEKTKAENKASKKLSAILSWENTKKANIEAQLKKIEEQLEKKKAEYAEKMKNKVAIVHKEAEEKRAMVEAKRGEEVLKAEEMAAKYRATGHAPKKLIGCFGA</sequence>
<evidence type="ECO:0000259" key="4">
    <source>
        <dbReference type="Pfam" id="PF03763"/>
    </source>
</evidence>
<dbReference type="PANTHER" id="PTHR31775:SF5">
    <property type="entry name" value="REMORIN 1.4"/>
    <property type="match status" value="1"/>
</dbReference>
<gene>
    <name evidence="6" type="ordered locus">Os04g0533300</name>
    <name evidence="6" type="ORF">OSNPB_040533300</name>
</gene>
<dbReference type="eggNOG" id="ENOG502RXGE">
    <property type="taxonomic scope" value="Eukaryota"/>
</dbReference>
<dbReference type="AlphaFoldDB" id="A0A0N7KJF0"/>
<dbReference type="Gramene" id="Os04t0533300-02">
    <property type="protein sequence ID" value="Os04t0533300-02"/>
    <property type="gene ID" value="Os04g0533300"/>
</dbReference>
<dbReference type="Pfam" id="PF03766">
    <property type="entry name" value="Remorin_N"/>
    <property type="match status" value="1"/>
</dbReference>
<dbReference type="FunCoup" id="A0A0N7KJF0">
    <property type="interactions" value="765"/>
</dbReference>
<dbReference type="EMBL" id="AP014960">
    <property type="protein sequence ID" value="BAS90233.1"/>
    <property type="molecule type" value="Genomic_DNA"/>
</dbReference>
<dbReference type="SMR" id="A0A0N7KJF0"/>
<feature type="domain" description="Remorin C-terminal" evidence="4">
    <location>
        <begin position="96"/>
        <end position="202"/>
    </location>
</feature>
<feature type="non-terminal residue" evidence="6">
    <location>
        <position position="209"/>
    </location>
</feature>
<keyword evidence="8 9" id="KW-1267">Proteomics identification</keyword>
<dbReference type="Proteomes" id="UP000059680">
    <property type="component" value="Chromosome 4"/>
</dbReference>
<dbReference type="ExpressionAtlas" id="A0A0N7KJF0">
    <property type="expression patterns" value="baseline and differential"/>
</dbReference>
<feature type="compositionally biased region" description="Basic residues" evidence="3">
    <location>
        <begin position="34"/>
        <end position="59"/>
    </location>
</feature>
<feature type="coiled-coil region" evidence="2">
    <location>
        <begin position="125"/>
        <end position="159"/>
    </location>
</feature>
<evidence type="ECO:0007829" key="8">
    <source>
        <dbReference type="PeptideAtlas" id="A0A0N7KJF0"/>
    </source>
</evidence>
<evidence type="ECO:0000256" key="3">
    <source>
        <dbReference type="SAM" id="MobiDB-lite"/>
    </source>
</evidence>
<comment type="similarity">
    <text evidence="1">Belongs to the remorin family.</text>
</comment>
<keyword evidence="7" id="KW-1185">Reference proteome</keyword>
<feature type="region of interest" description="Disordered" evidence="3">
    <location>
        <begin position="1"/>
        <end position="87"/>
    </location>
</feature>
<dbReference type="InterPro" id="IPR005516">
    <property type="entry name" value="Remorin_C"/>
</dbReference>
<feature type="domain" description="Remorin N-terminal" evidence="5">
    <location>
        <begin position="63"/>
        <end position="93"/>
    </location>
</feature>
<reference evidence="6 7" key="3">
    <citation type="journal article" date="2013" name="Rice">
        <title>Improvement of the Oryza sativa Nipponbare reference genome using next generation sequence and optical map data.</title>
        <authorList>
            <person name="Kawahara Y."/>
            <person name="de la Bastide M."/>
            <person name="Hamilton J.P."/>
            <person name="Kanamori H."/>
            <person name="McCombie W.R."/>
            <person name="Ouyang S."/>
            <person name="Schwartz D.C."/>
            <person name="Tanaka T."/>
            <person name="Wu J."/>
            <person name="Zhou S."/>
            <person name="Childs K.L."/>
            <person name="Davidson R.M."/>
            <person name="Lin H."/>
            <person name="Quesada-Ocampo L."/>
            <person name="Vaillancourt B."/>
            <person name="Sakai H."/>
            <person name="Lee S.S."/>
            <person name="Kim J."/>
            <person name="Numa H."/>
            <person name="Itoh T."/>
            <person name="Buell C.R."/>
            <person name="Matsumoto T."/>
        </authorList>
    </citation>
    <scope>NUCLEOTIDE SEQUENCE [LARGE SCALE GENOMIC DNA]</scope>
    <source>
        <strain evidence="7">cv. Nipponbare</strain>
    </source>
</reference>
<organism evidence="6 7">
    <name type="scientific">Oryza sativa subsp. japonica</name>
    <name type="common">Rice</name>
    <dbReference type="NCBI Taxonomy" id="39947"/>
    <lineage>
        <taxon>Eukaryota</taxon>
        <taxon>Viridiplantae</taxon>
        <taxon>Streptophyta</taxon>
        <taxon>Embryophyta</taxon>
        <taxon>Tracheophyta</taxon>
        <taxon>Spermatophyta</taxon>
        <taxon>Magnoliopsida</taxon>
        <taxon>Liliopsida</taxon>
        <taxon>Poales</taxon>
        <taxon>Poaceae</taxon>
        <taxon>BOP clade</taxon>
        <taxon>Oryzoideae</taxon>
        <taxon>Oryzeae</taxon>
        <taxon>Oryzinae</taxon>
        <taxon>Oryza</taxon>
        <taxon>Oryza sativa</taxon>
    </lineage>
</organism>
<accession>A0A0N7KJF0</accession>